<reference evidence="1 2" key="1">
    <citation type="journal article" date="2021" name="BMC Biol.">
        <title>Horizontally acquired antibacterial genes associated with adaptive radiation of ladybird beetles.</title>
        <authorList>
            <person name="Li H.S."/>
            <person name="Tang X.F."/>
            <person name="Huang Y.H."/>
            <person name="Xu Z.Y."/>
            <person name="Chen M.L."/>
            <person name="Du X.Y."/>
            <person name="Qiu B.Y."/>
            <person name="Chen P.T."/>
            <person name="Zhang W."/>
            <person name="Slipinski A."/>
            <person name="Escalona H.E."/>
            <person name="Waterhouse R.M."/>
            <person name="Zwick A."/>
            <person name="Pang H."/>
        </authorList>
    </citation>
    <scope>NUCLEOTIDE SEQUENCE [LARGE SCALE GENOMIC DNA]</scope>
    <source>
        <strain evidence="1">SYSU2018</strain>
    </source>
</reference>
<proteinExistence type="predicted"/>
<dbReference type="Proteomes" id="UP001516400">
    <property type="component" value="Unassembled WGS sequence"/>
</dbReference>
<gene>
    <name evidence="1" type="ORF">HHI36_009023</name>
</gene>
<evidence type="ECO:0000313" key="2">
    <source>
        <dbReference type="Proteomes" id="UP001516400"/>
    </source>
</evidence>
<evidence type="ECO:0000313" key="1">
    <source>
        <dbReference type="EMBL" id="KAL3269968.1"/>
    </source>
</evidence>
<keyword evidence="2" id="KW-1185">Reference proteome</keyword>
<comment type="caution">
    <text evidence="1">The sequence shown here is derived from an EMBL/GenBank/DDBJ whole genome shotgun (WGS) entry which is preliminary data.</text>
</comment>
<organism evidence="1 2">
    <name type="scientific">Cryptolaemus montrouzieri</name>
    <dbReference type="NCBI Taxonomy" id="559131"/>
    <lineage>
        <taxon>Eukaryota</taxon>
        <taxon>Metazoa</taxon>
        <taxon>Ecdysozoa</taxon>
        <taxon>Arthropoda</taxon>
        <taxon>Hexapoda</taxon>
        <taxon>Insecta</taxon>
        <taxon>Pterygota</taxon>
        <taxon>Neoptera</taxon>
        <taxon>Endopterygota</taxon>
        <taxon>Coleoptera</taxon>
        <taxon>Polyphaga</taxon>
        <taxon>Cucujiformia</taxon>
        <taxon>Coccinelloidea</taxon>
        <taxon>Coccinellidae</taxon>
        <taxon>Scymninae</taxon>
        <taxon>Scymnini</taxon>
        <taxon>Cryptolaemus</taxon>
    </lineage>
</organism>
<protein>
    <submittedName>
        <fullName evidence="1">Uncharacterized protein</fullName>
    </submittedName>
</protein>
<name>A0ABD2MUA3_9CUCU</name>
<dbReference type="EMBL" id="JABFTP020000021">
    <property type="protein sequence ID" value="KAL3269968.1"/>
    <property type="molecule type" value="Genomic_DNA"/>
</dbReference>
<dbReference type="AlphaFoldDB" id="A0ABD2MUA3"/>
<accession>A0ABD2MUA3</accession>
<sequence>MIQPIDQDILRKREKNQLPLSSHITCDTDGGNKERFIKGNKSHKTTQIRGTNEVRCSLRSADRKAWLFVGRVNKVCSEINLASYLSVKLPDRELNSSIKVGIDFELLEQVNREEFWPVGILAKRYLFFDSVEDDKTNEHFKLLNLNIQPINGQIDQLEELLNEKKINIAVITEHWLDKAICKNLNLHNYRVGSHFSRRNGYGVHLFSCTKN</sequence>